<evidence type="ECO:0000313" key="5">
    <source>
        <dbReference type="Proteomes" id="UP000838412"/>
    </source>
</evidence>
<dbReference type="GO" id="GO:0005737">
    <property type="term" value="C:cytoplasm"/>
    <property type="evidence" value="ECO:0007669"/>
    <property type="project" value="TreeGrafter"/>
</dbReference>
<evidence type="ECO:0000313" key="4">
    <source>
        <dbReference type="EMBL" id="CAH1261425.1"/>
    </source>
</evidence>
<evidence type="ECO:0000256" key="2">
    <source>
        <dbReference type="SAM" id="MobiDB-lite"/>
    </source>
</evidence>
<dbReference type="InterPro" id="IPR014752">
    <property type="entry name" value="Arrestin-like_C"/>
</dbReference>
<organism evidence="4 5">
    <name type="scientific">Branchiostoma lanceolatum</name>
    <name type="common">Common lancelet</name>
    <name type="synonym">Amphioxus lanceolatum</name>
    <dbReference type="NCBI Taxonomy" id="7740"/>
    <lineage>
        <taxon>Eukaryota</taxon>
        <taxon>Metazoa</taxon>
        <taxon>Chordata</taxon>
        <taxon>Cephalochordata</taxon>
        <taxon>Leptocardii</taxon>
        <taxon>Amphioxiformes</taxon>
        <taxon>Branchiostomatidae</taxon>
        <taxon>Branchiostoma</taxon>
    </lineage>
</organism>
<feature type="region of interest" description="Disordered" evidence="2">
    <location>
        <begin position="316"/>
        <end position="376"/>
    </location>
</feature>
<dbReference type="OrthoDB" id="2333384at2759"/>
<dbReference type="Gene3D" id="2.60.40.640">
    <property type="match status" value="2"/>
</dbReference>
<dbReference type="Proteomes" id="UP000838412">
    <property type="component" value="Chromosome 4"/>
</dbReference>
<feature type="compositionally biased region" description="Basic and acidic residues" evidence="2">
    <location>
        <begin position="366"/>
        <end position="376"/>
    </location>
</feature>
<dbReference type="AlphaFoldDB" id="A0A8J9ZRI0"/>
<dbReference type="InterPro" id="IPR050357">
    <property type="entry name" value="Arrestin_domain-protein"/>
</dbReference>
<dbReference type="PANTHER" id="PTHR11188:SF176">
    <property type="entry name" value="ARRESTIN DOMAIN-CONTAINING PROTEIN 1"/>
    <property type="match status" value="1"/>
</dbReference>
<dbReference type="PANTHER" id="PTHR11188">
    <property type="entry name" value="ARRESTIN DOMAIN CONTAINING PROTEIN"/>
    <property type="match status" value="1"/>
</dbReference>
<reference evidence="4" key="1">
    <citation type="submission" date="2022-01" db="EMBL/GenBank/DDBJ databases">
        <authorList>
            <person name="Braso-Vives M."/>
        </authorList>
    </citation>
    <scope>NUCLEOTIDE SEQUENCE</scope>
</reference>
<feature type="domain" description="Arrestin C-terminal-like" evidence="3">
    <location>
        <begin position="177"/>
        <end position="310"/>
    </location>
</feature>
<proteinExistence type="inferred from homology"/>
<comment type="similarity">
    <text evidence="1">Belongs to the arrestin family.</text>
</comment>
<name>A0A8J9ZRI0_BRALA</name>
<accession>A0A8J9ZRI0</accession>
<dbReference type="SMART" id="SM01017">
    <property type="entry name" value="Arrestin_C"/>
    <property type="match status" value="1"/>
</dbReference>
<dbReference type="InterPro" id="IPR014756">
    <property type="entry name" value="Ig_E-set"/>
</dbReference>
<gene>
    <name evidence="4" type="primary">ARRDC3</name>
    <name evidence="4" type="ORF">BLAG_LOCUS16851</name>
</gene>
<dbReference type="EMBL" id="OV696689">
    <property type="protein sequence ID" value="CAH1261425.1"/>
    <property type="molecule type" value="Genomic_DNA"/>
</dbReference>
<dbReference type="Pfam" id="PF00339">
    <property type="entry name" value="Arrestin_N"/>
    <property type="match status" value="1"/>
</dbReference>
<sequence>MGKLRQFAIELDEGKDVFHGGECVKGHVVVELAKEIAHERMCLRLQFRGHSHVQFDDDDEWRCEASETYFDHEVTIFGNERGQSGDCAVTSRVLPVGRHVFPFQYQLPADLPGSFEYRYEGYIRYVIKGTFDMESGKERTKRVFTILDKGDEDSWEWFSRTQPPSMAHSSAPEDVCCVGAVEVQAQPDRSVYCPGEAIVISGDVANNRNDYVIVEARLVQIARFHGSRNGRNEMKEAEGKVVQRAWISRCKGGESRSFSPSDGAVLRVPPLLPILSSRRFCNIIDLEYRLQVMVQRCNLKIQFPIKICSCWRDPHDGTQSPLETPPSAPPADFTGPAVVNQPASYVPSVPDIDAPPSDLEACGEPPPRKTKDGYYE</sequence>
<keyword evidence="5" id="KW-1185">Reference proteome</keyword>
<dbReference type="SUPFAM" id="SSF81296">
    <property type="entry name" value="E set domains"/>
    <property type="match status" value="2"/>
</dbReference>
<dbReference type="InterPro" id="IPR011021">
    <property type="entry name" value="Arrestin-like_N"/>
</dbReference>
<protein>
    <submittedName>
        <fullName evidence="4">ARRDC3 protein</fullName>
    </submittedName>
</protein>
<dbReference type="InterPro" id="IPR011022">
    <property type="entry name" value="Arrestin_C-like"/>
</dbReference>
<dbReference type="GO" id="GO:0015031">
    <property type="term" value="P:protein transport"/>
    <property type="evidence" value="ECO:0007669"/>
    <property type="project" value="TreeGrafter"/>
</dbReference>
<dbReference type="Pfam" id="PF02752">
    <property type="entry name" value="Arrestin_C"/>
    <property type="match status" value="1"/>
</dbReference>
<evidence type="ECO:0000256" key="1">
    <source>
        <dbReference type="ARBA" id="ARBA00005298"/>
    </source>
</evidence>
<evidence type="ECO:0000259" key="3">
    <source>
        <dbReference type="SMART" id="SM01017"/>
    </source>
</evidence>